<dbReference type="InterPro" id="IPR015946">
    <property type="entry name" value="KH_dom-like_a/b"/>
</dbReference>
<protein>
    <submittedName>
        <fullName evidence="1">Hydroperoxide reductase</fullName>
    </submittedName>
</protein>
<dbReference type="Gene3D" id="3.30.300.20">
    <property type="match status" value="2"/>
</dbReference>
<dbReference type="InterPro" id="IPR003718">
    <property type="entry name" value="OsmC/Ohr_fam"/>
</dbReference>
<name>A0A9Q0LCM6_ANAIG</name>
<dbReference type="AlphaFoldDB" id="A0A9Q0LCM6"/>
<sequence>MLSINHVNLGNIEDSIQEMKQRPENAIKQINLDFEWLMKGKSQFGAIFHYDKGEEKIKVDNPKLMGGQGNGPSPLSLCIFAFAGLFASTFARTCSRMNIKLNKLISRCEIDFDFSRVTGLNMEKPPATQFKISLSAFSFESNEKLKEAFEVSRKRCPSVQIGENSIPVTVNTTIKHYNKVAQKKGKKINNINLDSVYTFQSELRAKPNTSIKPTIVEGAWDCENVTSPQFSSTYIEGQKSVNLWKLDSQKFLGGDSSAPSPIQYYLGGISCCLLTHYAYASSLRALSLKSLSIESQLDQDLSAEFLMSDNPAIPKMSFHFDVGTDQSLELAKELSEDCVRRCPMMYILLNKFPVQTELFINQDLPPLEYIDTEKKCNLM</sequence>
<comment type="caution">
    <text evidence="1">The sequence shown here is derived from an EMBL/GenBank/DDBJ whole genome shotgun (WGS) entry which is preliminary data.</text>
</comment>
<proteinExistence type="predicted"/>
<evidence type="ECO:0000313" key="2">
    <source>
        <dbReference type="Proteomes" id="UP001149090"/>
    </source>
</evidence>
<organism evidence="1 2">
    <name type="scientific">Anaeramoeba ignava</name>
    <name type="common">Anaerobic marine amoeba</name>
    <dbReference type="NCBI Taxonomy" id="1746090"/>
    <lineage>
        <taxon>Eukaryota</taxon>
        <taxon>Metamonada</taxon>
        <taxon>Anaeramoebidae</taxon>
        <taxon>Anaeramoeba</taxon>
    </lineage>
</organism>
<dbReference type="SUPFAM" id="SSF82784">
    <property type="entry name" value="OsmC-like"/>
    <property type="match status" value="2"/>
</dbReference>
<dbReference type="Proteomes" id="UP001149090">
    <property type="component" value="Unassembled WGS sequence"/>
</dbReference>
<accession>A0A9Q0LCM6</accession>
<dbReference type="EMBL" id="JAPDFW010000113">
    <property type="protein sequence ID" value="KAJ5068825.1"/>
    <property type="molecule type" value="Genomic_DNA"/>
</dbReference>
<dbReference type="InterPro" id="IPR036102">
    <property type="entry name" value="OsmC/Ohrsf"/>
</dbReference>
<gene>
    <name evidence="1" type="ORF">M0811_12246</name>
</gene>
<evidence type="ECO:0000313" key="1">
    <source>
        <dbReference type="EMBL" id="KAJ5068825.1"/>
    </source>
</evidence>
<dbReference type="Pfam" id="PF02566">
    <property type="entry name" value="OsmC"/>
    <property type="match status" value="2"/>
</dbReference>
<dbReference type="PANTHER" id="PTHR35368">
    <property type="entry name" value="HYDROPEROXIDE REDUCTASE"/>
    <property type="match status" value="1"/>
</dbReference>
<dbReference type="InterPro" id="IPR052924">
    <property type="entry name" value="OsmC/Ohr_hydroprdx_reductase"/>
</dbReference>
<keyword evidence="2" id="KW-1185">Reference proteome</keyword>
<dbReference type="PANTHER" id="PTHR35368:SF1">
    <property type="entry name" value="HYDROPEROXIDE REDUCTASE"/>
    <property type="match status" value="1"/>
</dbReference>
<reference evidence="1" key="1">
    <citation type="submission" date="2022-10" db="EMBL/GenBank/DDBJ databases">
        <title>Novel sulphate-reducing endosymbionts in the free-living metamonad Anaeramoeba.</title>
        <authorList>
            <person name="Jerlstrom-Hultqvist J."/>
            <person name="Cepicka I."/>
            <person name="Gallot-Lavallee L."/>
            <person name="Salas-Leiva D."/>
            <person name="Curtis B.A."/>
            <person name="Zahonova K."/>
            <person name="Pipaliya S."/>
            <person name="Dacks J."/>
            <person name="Roger A.J."/>
        </authorList>
    </citation>
    <scope>NUCLEOTIDE SEQUENCE</scope>
    <source>
        <strain evidence="1">BMAN</strain>
    </source>
</reference>